<dbReference type="Gene3D" id="3.40.50.300">
    <property type="entry name" value="P-loop containing nucleotide triphosphate hydrolases"/>
    <property type="match status" value="1"/>
</dbReference>
<dbReference type="GO" id="GO:0016787">
    <property type="term" value="F:hydrolase activity"/>
    <property type="evidence" value="ECO:0007669"/>
    <property type="project" value="UniProtKB-KW"/>
</dbReference>
<evidence type="ECO:0000313" key="8">
    <source>
        <dbReference type="EMBL" id="WZN59443.1"/>
    </source>
</evidence>
<evidence type="ECO:0000256" key="5">
    <source>
        <dbReference type="ARBA" id="ARBA00049117"/>
    </source>
</evidence>
<name>A0AAX4P0K1_9CHLO</name>
<dbReference type="Proteomes" id="UP001472866">
    <property type="component" value="Chromosome 02"/>
</dbReference>
<dbReference type="SUPFAM" id="SSF90002">
    <property type="entry name" value="Hypothetical protein YjiA, C-terminal domain"/>
    <property type="match status" value="1"/>
</dbReference>
<comment type="catalytic activity">
    <reaction evidence="5">
        <text>GTP + H2O = GDP + phosphate + H(+)</text>
        <dbReference type="Rhea" id="RHEA:19669"/>
        <dbReference type="ChEBI" id="CHEBI:15377"/>
        <dbReference type="ChEBI" id="CHEBI:15378"/>
        <dbReference type="ChEBI" id="CHEBI:37565"/>
        <dbReference type="ChEBI" id="CHEBI:43474"/>
        <dbReference type="ChEBI" id="CHEBI:58189"/>
    </reaction>
    <physiologicalReaction direction="left-to-right" evidence="5">
        <dbReference type="Rhea" id="RHEA:19670"/>
    </physiologicalReaction>
</comment>
<dbReference type="InterPro" id="IPR051316">
    <property type="entry name" value="Zinc-reg_GTPase_activator"/>
</dbReference>
<sequence length="519" mass="55075">MTGAEPSAGPGPGSSTRGIVGVTLVTGFLGSGKTTLVNRLLRHWRETYQSVGGGVDDGKGQIVAIVNDLAEFNVDANTIERESWSTGCSNNSKKTLGSQGARVKTVRLQDGCVCCTVKDDFISGVEAVLEQQGQEGTAHLVVETSGVSDPAPVCQALRSPRLKGKLSLGCVVCMVDCSDESVLNRMEDSAAMRSQVREADIVLLNKCDLAPEGAVEDATARAEQLRSPRRTTALRCVRAGVSPSLILDGPGLEGKKGEGTPRGDRDRARAEAAALWSPAASSHDNDGVSSATLAVQGRLCLPRFHAFLLSLPRGVLRGKGLVRFCHPRGEGTGVPVHEFQLVGQRYECGAVELEEKEKESRVVLIGEGLNREELQDALRSCVCGEGGCGVEARPGRGEGEKGFRNAVGGDARFEVLGEPPWPGGLRFRLRCEYGSFGRLDGDLARAANRELACRLSGHWGLLCVTAEEEEGRGCWLDVDCGGMGGGGQGAWTNALQREAFVVLSNLIDPQAQAMYRGSD</sequence>
<dbReference type="InterPro" id="IPR011629">
    <property type="entry name" value="CobW-like_C"/>
</dbReference>
<accession>A0AAX4P0K1</accession>
<comment type="similarity">
    <text evidence="4">Belongs to the SIMIBI class G3E GTPase family. ZNG1 subfamily.</text>
</comment>
<dbReference type="InterPro" id="IPR003495">
    <property type="entry name" value="CobW/HypB/UreG_nucleotide-bd"/>
</dbReference>
<dbReference type="AlphaFoldDB" id="A0AAX4P0K1"/>
<feature type="compositionally biased region" description="Basic and acidic residues" evidence="6">
    <location>
        <begin position="253"/>
        <end position="267"/>
    </location>
</feature>
<protein>
    <submittedName>
        <fullName evidence="8">Cobalamin synthesis protein CobW</fullName>
    </submittedName>
</protein>
<dbReference type="InterPro" id="IPR036627">
    <property type="entry name" value="CobW-likC_sf"/>
</dbReference>
<keyword evidence="1" id="KW-0547">Nucleotide-binding</keyword>
<dbReference type="Pfam" id="PF07683">
    <property type="entry name" value="CobW_C"/>
    <property type="match status" value="1"/>
</dbReference>
<evidence type="ECO:0000256" key="3">
    <source>
        <dbReference type="ARBA" id="ARBA00023186"/>
    </source>
</evidence>
<evidence type="ECO:0000313" key="9">
    <source>
        <dbReference type="Proteomes" id="UP001472866"/>
    </source>
</evidence>
<gene>
    <name evidence="8" type="ORF">HKI87_02g09690</name>
</gene>
<evidence type="ECO:0000256" key="2">
    <source>
        <dbReference type="ARBA" id="ARBA00022801"/>
    </source>
</evidence>
<dbReference type="Gene3D" id="3.30.1220.10">
    <property type="entry name" value="CobW-like, C-terminal domain"/>
    <property type="match status" value="1"/>
</dbReference>
<dbReference type="Pfam" id="PF02492">
    <property type="entry name" value="cobW"/>
    <property type="match status" value="1"/>
</dbReference>
<keyword evidence="3" id="KW-0143">Chaperone</keyword>
<evidence type="ECO:0000259" key="7">
    <source>
        <dbReference type="SMART" id="SM00833"/>
    </source>
</evidence>
<proteinExistence type="inferred from homology"/>
<dbReference type="GO" id="GO:0000166">
    <property type="term" value="F:nucleotide binding"/>
    <property type="evidence" value="ECO:0007669"/>
    <property type="project" value="UniProtKB-KW"/>
</dbReference>
<keyword evidence="2" id="KW-0378">Hydrolase</keyword>
<dbReference type="InterPro" id="IPR027417">
    <property type="entry name" value="P-loop_NTPase"/>
</dbReference>
<evidence type="ECO:0000256" key="6">
    <source>
        <dbReference type="SAM" id="MobiDB-lite"/>
    </source>
</evidence>
<dbReference type="PANTHER" id="PTHR13748">
    <property type="entry name" value="COBW-RELATED"/>
    <property type="match status" value="1"/>
</dbReference>
<feature type="region of interest" description="Disordered" evidence="6">
    <location>
        <begin position="248"/>
        <end position="267"/>
    </location>
</feature>
<evidence type="ECO:0000256" key="1">
    <source>
        <dbReference type="ARBA" id="ARBA00022741"/>
    </source>
</evidence>
<feature type="domain" description="CobW C-terminal" evidence="7">
    <location>
        <begin position="288"/>
        <end position="382"/>
    </location>
</feature>
<organism evidence="8 9">
    <name type="scientific">Chloropicon roscoffensis</name>
    <dbReference type="NCBI Taxonomy" id="1461544"/>
    <lineage>
        <taxon>Eukaryota</taxon>
        <taxon>Viridiplantae</taxon>
        <taxon>Chlorophyta</taxon>
        <taxon>Chloropicophyceae</taxon>
        <taxon>Chloropicales</taxon>
        <taxon>Chloropicaceae</taxon>
        <taxon>Chloropicon</taxon>
    </lineage>
</organism>
<dbReference type="EMBL" id="CP151502">
    <property type="protein sequence ID" value="WZN59443.1"/>
    <property type="molecule type" value="Genomic_DNA"/>
</dbReference>
<reference evidence="8 9" key="1">
    <citation type="submission" date="2024-03" db="EMBL/GenBank/DDBJ databases">
        <title>Complete genome sequence of the green alga Chloropicon roscoffensis RCC1871.</title>
        <authorList>
            <person name="Lemieux C."/>
            <person name="Pombert J.-F."/>
            <person name="Otis C."/>
            <person name="Turmel M."/>
        </authorList>
    </citation>
    <scope>NUCLEOTIDE SEQUENCE [LARGE SCALE GENOMIC DNA]</scope>
    <source>
        <strain evidence="8 9">RCC1871</strain>
    </source>
</reference>
<dbReference type="CDD" id="cd03112">
    <property type="entry name" value="CobW-like"/>
    <property type="match status" value="1"/>
</dbReference>
<dbReference type="SUPFAM" id="SSF52540">
    <property type="entry name" value="P-loop containing nucleoside triphosphate hydrolases"/>
    <property type="match status" value="1"/>
</dbReference>
<keyword evidence="9" id="KW-1185">Reference proteome</keyword>
<dbReference type="SMART" id="SM00833">
    <property type="entry name" value="CobW_C"/>
    <property type="match status" value="1"/>
</dbReference>
<evidence type="ECO:0000256" key="4">
    <source>
        <dbReference type="ARBA" id="ARBA00034320"/>
    </source>
</evidence>